<reference evidence="1 2" key="1">
    <citation type="submission" date="2021-06" db="EMBL/GenBank/DDBJ databases">
        <title>Caerostris darwini draft genome.</title>
        <authorList>
            <person name="Kono N."/>
            <person name="Arakawa K."/>
        </authorList>
    </citation>
    <scope>NUCLEOTIDE SEQUENCE [LARGE SCALE GENOMIC DNA]</scope>
</reference>
<comment type="caution">
    <text evidence="1">The sequence shown here is derived from an EMBL/GenBank/DDBJ whole genome shotgun (WGS) entry which is preliminary data.</text>
</comment>
<accession>A0AAV4PYN1</accession>
<dbReference type="EMBL" id="BPLQ01003632">
    <property type="protein sequence ID" value="GIY01996.1"/>
    <property type="molecule type" value="Genomic_DNA"/>
</dbReference>
<organism evidence="1 2">
    <name type="scientific">Caerostris darwini</name>
    <dbReference type="NCBI Taxonomy" id="1538125"/>
    <lineage>
        <taxon>Eukaryota</taxon>
        <taxon>Metazoa</taxon>
        <taxon>Ecdysozoa</taxon>
        <taxon>Arthropoda</taxon>
        <taxon>Chelicerata</taxon>
        <taxon>Arachnida</taxon>
        <taxon>Araneae</taxon>
        <taxon>Araneomorphae</taxon>
        <taxon>Entelegynae</taxon>
        <taxon>Araneoidea</taxon>
        <taxon>Araneidae</taxon>
        <taxon>Caerostris</taxon>
    </lineage>
</organism>
<keyword evidence="2" id="KW-1185">Reference proteome</keyword>
<protein>
    <submittedName>
        <fullName evidence="1">Uncharacterized protein</fullName>
    </submittedName>
</protein>
<evidence type="ECO:0000313" key="1">
    <source>
        <dbReference type="EMBL" id="GIY01996.1"/>
    </source>
</evidence>
<dbReference type="AlphaFoldDB" id="A0AAV4PYN1"/>
<proteinExistence type="predicted"/>
<sequence length="176" mass="19690">MAPCILSVSLNLSSVFLEDFHPPLRERVLTGLRFGVAEDDVKGLFPLLLGLLPGCWCSKRVCSYKVAIVYIFLEAPIRASCHIASKSRFRCQRVILAQSNDGYRMINELQADHAKDAFNFLSAMRHAILCSTSRFRCQGVTFLAQSNDAYRMIDEPQADHAKDAERPAVVSSCKFS</sequence>
<name>A0AAV4PYN1_9ARAC</name>
<dbReference type="Proteomes" id="UP001054837">
    <property type="component" value="Unassembled WGS sequence"/>
</dbReference>
<evidence type="ECO:0000313" key="2">
    <source>
        <dbReference type="Proteomes" id="UP001054837"/>
    </source>
</evidence>
<gene>
    <name evidence="1" type="ORF">CDAR_298171</name>
</gene>